<accession>A0A8J6TPC9</accession>
<gene>
    <name evidence="1" type="ORF">H8D96_00715</name>
</gene>
<dbReference type="AlphaFoldDB" id="A0A8J6TPC9"/>
<protein>
    <submittedName>
        <fullName evidence="1">YjfB family protein</fullName>
    </submittedName>
</protein>
<dbReference type="InterPro" id="IPR025906">
    <property type="entry name" value="YjfB_motility"/>
</dbReference>
<organism evidence="1 2">
    <name type="scientific">Candidatus Desulfatibia vada</name>
    <dbReference type="NCBI Taxonomy" id="2841696"/>
    <lineage>
        <taxon>Bacteria</taxon>
        <taxon>Pseudomonadati</taxon>
        <taxon>Thermodesulfobacteriota</taxon>
        <taxon>Desulfobacteria</taxon>
        <taxon>Desulfobacterales</taxon>
        <taxon>Desulfobacterales incertae sedis</taxon>
        <taxon>Candidatus Desulfatibia</taxon>
    </lineage>
</organism>
<comment type="caution">
    <text evidence="1">The sequence shown here is derived from an EMBL/GenBank/DDBJ whole genome shotgun (WGS) entry which is preliminary data.</text>
</comment>
<dbReference type="EMBL" id="JACNIG010000039">
    <property type="protein sequence ID" value="MBC8430417.1"/>
    <property type="molecule type" value="Genomic_DNA"/>
</dbReference>
<sequence length="63" mass="6516">MTAAPTGSGIITSIAAQATILKEAQLQTNVDVAILSDALDFQKVLATKLFQSLGIGQNTDVIV</sequence>
<reference evidence="1 2" key="1">
    <citation type="submission" date="2020-08" db="EMBL/GenBank/DDBJ databases">
        <title>Bridging the membrane lipid divide: bacteria of the FCB group superphylum have the potential to synthesize archaeal ether lipids.</title>
        <authorList>
            <person name="Villanueva L."/>
            <person name="Von Meijenfeldt F.A.B."/>
            <person name="Westbye A.B."/>
            <person name="Yadav S."/>
            <person name="Hopmans E.C."/>
            <person name="Dutilh B.E."/>
            <person name="Sinninghe Damste J.S."/>
        </authorList>
    </citation>
    <scope>NUCLEOTIDE SEQUENCE [LARGE SCALE GENOMIC DNA]</scope>
    <source>
        <strain evidence="1">NIOZ-UU17</strain>
    </source>
</reference>
<evidence type="ECO:0000313" key="2">
    <source>
        <dbReference type="Proteomes" id="UP000605201"/>
    </source>
</evidence>
<dbReference type="Pfam" id="PF14070">
    <property type="entry name" value="YjfB_motility"/>
    <property type="match status" value="1"/>
</dbReference>
<evidence type="ECO:0000313" key="1">
    <source>
        <dbReference type="EMBL" id="MBC8430417.1"/>
    </source>
</evidence>
<name>A0A8J6TPC9_9BACT</name>
<proteinExistence type="predicted"/>
<dbReference type="Proteomes" id="UP000605201">
    <property type="component" value="Unassembled WGS sequence"/>
</dbReference>